<name>A0A212KD17_9FIRM</name>
<accession>A0A212KD17</accession>
<evidence type="ECO:0000313" key="1">
    <source>
        <dbReference type="EMBL" id="SBW09562.1"/>
    </source>
</evidence>
<dbReference type="AlphaFoldDB" id="A0A212KD17"/>
<reference evidence="1" key="1">
    <citation type="submission" date="2016-04" db="EMBL/GenBank/DDBJ databases">
        <authorList>
            <person name="Evans L.H."/>
            <person name="Alamgir A."/>
            <person name="Owens N."/>
            <person name="Weber N.D."/>
            <person name="Virtaneva K."/>
            <person name="Barbian K."/>
            <person name="Babar A."/>
            <person name="Rosenke K."/>
        </authorList>
    </citation>
    <scope>NUCLEOTIDE SEQUENCE</scope>
    <source>
        <strain evidence="1">86</strain>
    </source>
</reference>
<proteinExistence type="predicted"/>
<protein>
    <submittedName>
        <fullName evidence="1">Uncharacterized protein</fullName>
    </submittedName>
</protein>
<organism evidence="1">
    <name type="scientific">uncultured Eubacteriales bacterium</name>
    <dbReference type="NCBI Taxonomy" id="172733"/>
    <lineage>
        <taxon>Bacteria</taxon>
        <taxon>Bacillati</taxon>
        <taxon>Bacillota</taxon>
        <taxon>Clostridia</taxon>
        <taxon>Eubacteriales</taxon>
        <taxon>environmental samples</taxon>
    </lineage>
</organism>
<dbReference type="EMBL" id="FLUN01000001">
    <property type="protein sequence ID" value="SBW09562.1"/>
    <property type="molecule type" value="Genomic_DNA"/>
</dbReference>
<gene>
    <name evidence="1" type="ORF">KL86CLO1_12685</name>
</gene>
<sequence>MKFYCSIFVHYNFKSPGPQIKLGIYGMLSKEQHPNTGKINSVSECCSWKIPQPGPENSPNEGVVNLLEIPYNI</sequence>